<evidence type="ECO:0000256" key="1">
    <source>
        <dbReference type="SAM" id="SignalP"/>
    </source>
</evidence>
<evidence type="ECO:0000313" key="3">
    <source>
        <dbReference type="EMBL" id="RGZ84200.1"/>
    </source>
</evidence>
<accession>A0A173UP65</accession>
<proteinExistence type="predicted"/>
<dbReference type="EMBL" id="CYYC01000042">
    <property type="protein sequence ID" value="CUN16821.1"/>
    <property type="molecule type" value="Genomic_DNA"/>
</dbReference>
<protein>
    <submittedName>
        <fullName evidence="2">Bacterial Ig-like domain (Group 2)</fullName>
    </submittedName>
</protein>
<dbReference type="AlphaFoldDB" id="A0A173UP65"/>
<dbReference type="Gene3D" id="2.60.40.1080">
    <property type="match status" value="2"/>
</dbReference>
<name>A0A173UP65_9FIRM</name>
<evidence type="ECO:0000313" key="5">
    <source>
        <dbReference type="Proteomes" id="UP000286561"/>
    </source>
</evidence>
<evidence type="ECO:0000313" key="4">
    <source>
        <dbReference type="Proteomes" id="UP000095390"/>
    </source>
</evidence>
<reference evidence="3 5" key="2">
    <citation type="submission" date="2018-08" db="EMBL/GenBank/DDBJ databases">
        <title>A genome reference for cultivated species of the human gut microbiota.</title>
        <authorList>
            <person name="Zou Y."/>
            <person name="Xue W."/>
            <person name="Luo G."/>
        </authorList>
    </citation>
    <scope>NUCLEOTIDE SEQUENCE [LARGE SCALE GENOMIC DNA]</scope>
    <source>
        <strain evidence="3 5">AM48-23BH</strain>
    </source>
</reference>
<sequence length="230" mass="25735">MRKRRYLFTGMAVVLLFTILFAAGYTTPALGNVNTVQAAAKKKDISREGKKKRSIIKGKIFELEVDKPESVKDKNLTWSIKDSSIVTFAGKERHDDDIKFKALKAGTTKITCRNTKTDKKISFNIVVKNVSKTKKASSKNKTIQAKGSLKRSIRVNGELELEVKKTKGKGVKDRQLKWTVEDSSVLAFEDMDDGIYDDEMEFVGIKPGKTTVTCTNTANKEKVTFTITVK</sequence>
<organism evidence="2 4">
    <name type="scientific">Anaerobutyricum hallii</name>
    <dbReference type="NCBI Taxonomy" id="39488"/>
    <lineage>
        <taxon>Bacteria</taxon>
        <taxon>Bacillati</taxon>
        <taxon>Bacillota</taxon>
        <taxon>Clostridia</taxon>
        <taxon>Lachnospirales</taxon>
        <taxon>Lachnospiraceae</taxon>
        <taxon>Anaerobutyricum</taxon>
    </lineage>
</organism>
<feature type="signal peptide" evidence="1">
    <location>
        <begin position="1"/>
        <end position="22"/>
    </location>
</feature>
<dbReference type="OrthoDB" id="9902634at2"/>
<keyword evidence="1" id="KW-0732">Signal</keyword>
<feature type="chain" id="PRO_5038212944" evidence="1">
    <location>
        <begin position="23"/>
        <end position="230"/>
    </location>
</feature>
<reference evidence="2 4" key="1">
    <citation type="submission" date="2015-09" db="EMBL/GenBank/DDBJ databases">
        <authorList>
            <consortium name="Pathogen Informatics"/>
        </authorList>
    </citation>
    <scope>NUCLEOTIDE SEQUENCE [LARGE SCALE GENOMIC DNA]</scope>
    <source>
        <strain evidence="2 4">2789STDY5834966</strain>
    </source>
</reference>
<dbReference type="Proteomes" id="UP000095390">
    <property type="component" value="Unassembled WGS sequence"/>
</dbReference>
<gene>
    <name evidence="3" type="ORF">DW972_05205</name>
    <name evidence="2" type="ORF">ERS852578_02613</name>
</gene>
<evidence type="ECO:0000313" key="2">
    <source>
        <dbReference type="EMBL" id="CUN16821.1"/>
    </source>
</evidence>
<dbReference type="RefSeq" id="WP_055183256.1">
    <property type="nucleotide sequence ID" value="NZ_CAKXER010000008.1"/>
</dbReference>
<dbReference type="Proteomes" id="UP000286561">
    <property type="component" value="Unassembled WGS sequence"/>
</dbReference>
<dbReference type="EMBL" id="QSEP01000019">
    <property type="protein sequence ID" value="RGZ84200.1"/>
    <property type="molecule type" value="Genomic_DNA"/>
</dbReference>